<gene>
    <name evidence="4" type="ORF">GSLYS_00009346001</name>
</gene>
<feature type="transmembrane region" description="Helical" evidence="2">
    <location>
        <begin position="1162"/>
        <end position="1180"/>
    </location>
</feature>
<feature type="transmembrane region" description="Helical" evidence="2">
    <location>
        <begin position="1220"/>
        <end position="1241"/>
    </location>
</feature>
<evidence type="ECO:0000256" key="1">
    <source>
        <dbReference type="SAM" id="MobiDB-lite"/>
    </source>
</evidence>
<feature type="transmembrane region" description="Helical" evidence="2">
    <location>
        <begin position="1299"/>
        <end position="1326"/>
    </location>
</feature>
<feature type="transmembrane region" description="Helical" evidence="2">
    <location>
        <begin position="118"/>
        <end position="146"/>
    </location>
</feature>
<dbReference type="Gene3D" id="1.20.1640.10">
    <property type="entry name" value="Multidrug efflux transporter AcrB transmembrane domain"/>
    <property type="match status" value="2"/>
</dbReference>
<feature type="compositionally biased region" description="Polar residues" evidence="1">
    <location>
        <begin position="873"/>
        <end position="894"/>
    </location>
</feature>
<dbReference type="GO" id="GO:0005737">
    <property type="term" value="C:cytoplasm"/>
    <property type="evidence" value="ECO:0007669"/>
    <property type="project" value="TreeGrafter"/>
</dbReference>
<keyword evidence="2" id="KW-0812">Transmembrane</keyword>
<feature type="transmembrane region" description="Helical" evidence="2">
    <location>
        <begin position="479"/>
        <end position="510"/>
    </location>
</feature>
<feature type="compositionally biased region" description="Polar residues" evidence="1">
    <location>
        <begin position="919"/>
        <end position="938"/>
    </location>
</feature>
<dbReference type="InterPro" id="IPR053958">
    <property type="entry name" value="HMGCR/SNAP/NPC1-like_SSD"/>
</dbReference>
<feature type="region of interest" description="Disordered" evidence="1">
    <location>
        <begin position="841"/>
        <end position="939"/>
    </location>
</feature>
<dbReference type="InterPro" id="IPR000731">
    <property type="entry name" value="SSD"/>
</dbReference>
<feature type="region of interest" description="Disordered" evidence="1">
    <location>
        <begin position="40"/>
        <end position="86"/>
    </location>
</feature>
<feature type="transmembrane region" description="Helical" evidence="2">
    <location>
        <begin position="1185"/>
        <end position="1208"/>
    </location>
</feature>
<organism evidence="4 5">
    <name type="scientific">Lymnaea stagnalis</name>
    <name type="common">Great pond snail</name>
    <name type="synonym">Helix stagnalis</name>
    <dbReference type="NCBI Taxonomy" id="6523"/>
    <lineage>
        <taxon>Eukaryota</taxon>
        <taxon>Metazoa</taxon>
        <taxon>Spiralia</taxon>
        <taxon>Lophotrochozoa</taxon>
        <taxon>Mollusca</taxon>
        <taxon>Gastropoda</taxon>
        <taxon>Heterobranchia</taxon>
        <taxon>Euthyneura</taxon>
        <taxon>Panpulmonata</taxon>
        <taxon>Hygrophila</taxon>
        <taxon>Lymnaeoidea</taxon>
        <taxon>Lymnaeidae</taxon>
        <taxon>Lymnaea</taxon>
    </lineage>
</organism>
<dbReference type="Pfam" id="PF12349">
    <property type="entry name" value="Sterol-sensing"/>
    <property type="match status" value="1"/>
</dbReference>
<feature type="transmembrane region" description="Helical" evidence="2">
    <location>
        <begin position="770"/>
        <end position="790"/>
    </location>
</feature>
<evidence type="ECO:0000313" key="5">
    <source>
        <dbReference type="Proteomes" id="UP001497497"/>
    </source>
</evidence>
<feature type="compositionally biased region" description="Polar residues" evidence="1">
    <location>
        <begin position="841"/>
        <end position="858"/>
    </location>
</feature>
<evidence type="ECO:0000256" key="2">
    <source>
        <dbReference type="SAM" id="Phobius"/>
    </source>
</evidence>
<evidence type="ECO:0000313" key="4">
    <source>
        <dbReference type="EMBL" id="CAL1535386.1"/>
    </source>
</evidence>
<dbReference type="PROSITE" id="PS50156">
    <property type="entry name" value="SSD"/>
    <property type="match status" value="1"/>
</dbReference>
<feature type="transmembrane region" description="Helical" evidence="2">
    <location>
        <begin position="530"/>
        <end position="553"/>
    </location>
</feature>
<protein>
    <recommendedName>
        <fullName evidence="3">SSD domain-containing protein</fullName>
    </recommendedName>
</protein>
<proteinExistence type="predicted"/>
<keyword evidence="5" id="KW-1185">Reference proteome</keyword>
<keyword evidence="2" id="KW-0472">Membrane</keyword>
<feature type="transmembrane region" description="Helical" evidence="2">
    <location>
        <begin position="1338"/>
        <end position="1358"/>
    </location>
</feature>
<feature type="domain" description="SSD" evidence="3">
    <location>
        <begin position="500"/>
        <end position="628"/>
    </location>
</feature>
<dbReference type="Proteomes" id="UP001497497">
    <property type="component" value="Unassembled WGS sequence"/>
</dbReference>
<name>A0AAV2HTF3_LYMST</name>
<dbReference type="InterPro" id="IPR042480">
    <property type="entry name" value="DISP3"/>
</dbReference>
<evidence type="ECO:0000259" key="3">
    <source>
        <dbReference type="PROSITE" id="PS50156"/>
    </source>
</evidence>
<feature type="compositionally biased region" description="Polar residues" evidence="1">
    <location>
        <begin position="76"/>
        <end position="86"/>
    </location>
</feature>
<feature type="compositionally biased region" description="Polar residues" evidence="1">
    <location>
        <begin position="47"/>
        <end position="65"/>
    </location>
</feature>
<keyword evidence="2" id="KW-1133">Transmembrane helix</keyword>
<feature type="transmembrane region" description="Helical" evidence="2">
    <location>
        <begin position="574"/>
        <end position="597"/>
    </location>
</feature>
<dbReference type="EMBL" id="CAXITT010000200">
    <property type="protein sequence ID" value="CAL1535386.1"/>
    <property type="molecule type" value="Genomic_DNA"/>
</dbReference>
<feature type="transmembrane region" description="Helical" evidence="2">
    <location>
        <begin position="603"/>
        <end position="628"/>
    </location>
</feature>
<dbReference type="SUPFAM" id="SSF82866">
    <property type="entry name" value="Multidrug efflux transporter AcrB transmembrane domain"/>
    <property type="match status" value="2"/>
</dbReference>
<sequence>MRWFSLFQSRPGNDWTPVSNADDHDETGMDDLMRMSMGDYQEHESSEPSASNTRSSTTPGATDQPSDFLEPVFHQSPASGTSATRSTLQETFSHSLKNTLNVSCSCSLPKLVFPQRKWYLILLSLFVFIAFIGINVGLGVYSLAFYKPEQLVIDKSVKSFSIPNHEAYRHFEALMLARKNNASGRFRRSTDAVPHSTDSAMGKDNFVTKEREMLRQTKSALKNLNLDQKIFSNRNRKSLLPNLFSSLSSSDAEDDGSFEKTYRRFERSVTEVDCMHQYQSKTRWKMHVVYLAQGDNETNMFTSERLQTAHNIEHKIIEHPLFPSFCLRDQSVEKYDPSIQNMHGCVPPNSLLTYFFPSQDEQGTIYYDGMGKNLGDIDSALKLAMNHETFYYYVDEKINKTYQKSHLLRTEILFGAPLQGFPCVGDQTKKDQDDKFRNFVVTYINLLSKASTDKVQVLYGGNEIFDYEVTMSFWSDVRLAIISLVAIFLLMLVLSLSLFLTVVGVVIIALSFPISLFFYRVVFGIDALGILNGAAAFVIIGIGVDDVFVYINIYRQASHIEDEVKRIFYTFKTAGVATFFTSFTTAAAFAANLASAIPAVYEFGLFMSLVVSTCWISVFVLMPPALYLNACCFEPLERFLFSCISCVRLKDRASDESGILSYSQMQASDNRAYQDDDVPMLNIEGDDLLPCGDVNQSSDLYDEAMLLLDDPYIVSNEPQQLAFHSSLAINTSSPASTGVGEGELQDENKCLGRLIQQCIMFLTDRVVIRWRYVVIGFYLVALIASCALMAQLRPSTHPPQLFRPDTNLQQLLDLKANFSIIDTLQCDRCSAIYNLHLKTGSSSTKMNQGQTTSAPSGHNTERPVDTPHGGGATTQLHPQRFSGSTTQKQSSNTIDPRPHVRRTTPTAAPMTATPAQLPEPTTQNTRPPLTPTHNSADTTKAKVAISVRNNFNACMEQSCNDLKDRPLLESGATVFVVFGISGVDRSKEDLGHVLEQFKSSATFDPDFGDAFNFHTLNRTYLRELCLVCQLLSNNTNLVKPGSAQCIPGSLRYPPLQKLLKEIPECQSLPTSLSVYQRQEPAHAEGGLETKTGRLLWLAFAFESTTSEGQAYFEAYKQYEEWEKLMVHIRTNVLSPDSPLKSIYQTSEFWTKVMMEVVAVNSAIYGLVLSMIICVISVAVFTGHAVLLVIVVLTIIVMICGVVAIFYLAGWEMGAVEAVSLSILVGSSVDYCVHIVEGYILAGRRMTHQYMSEQVSIGLRQERTSHAVRHIGVAIVCSALTTIIAAIPLTQTFIQPFAKFGTILLINTTVSMVMTLTLAVALMAAIGPARYRSTWKSHLIATASVIVVTGAFVLALYIATSKGVVIPGPSGSPLFS</sequence>
<dbReference type="PANTHER" id="PTHR46687">
    <property type="entry name" value="PROTEIN DISPATCHED HOMOLOG 3"/>
    <property type="match status" value="1"/>
</dbReference>
<dbReference type="PANTHER" id="PTHR46687:SF1">
    <property type="entry name" value="PROTEIN DISPATCHED HOMOLOG 3"/>
    <property type="match status" value="1"/>
</dbReference>
<comment type="caution">
    <text evidence="4">The sequence shown here is derived from an EMBL/GenBank/DDBJ whole genome shotgun (WGS) entry which is preliminary data.</text>
</comment>
<feature type="transmembrane region" description="Helical" evidence="2">
    <location>
        <begin position="1270"/>
        <end position="1293"/>
    </location>
</feature>
<reference evidence="4 5" key="1">
    <citation type="submission" date="2024-04" db="EMBL/GenBank/DDBJ databases">
        <authorList>
            <consortium name="Genoscope - CEA"/>
            <person name="William W."/>
        </authorList>
    </citation>
    <scope>NUCLEOTIDE SEQUENCE [LARGE SCALE GENOMIC DNA]</scope>
</reference>
<feature type="compositionally biased region" description="Low complexity" evidence="1">
    <location>
        <begin position="903"/>
        <end position="915"/>
    </location>
</feature>
<accession>A0AAV2HTF3</accession>